<evidence type="ECO:0000256" key="5">
    <source>
        <dbReference type="PROSITE-ProRule" id="PRU01023"/>
    </source>
</evidence>
<dbReference type="InterPro" id="IPR054728">
    <property type="entry name" value="RsmB-like_ferredoxin"/>
</dbReference>
<dbReference type="PROSITE" id="PS51686">
    <property type="entry name" value="SAM_MT_RSMB_NOP"/>
    <property type="match status" value="1"/>
</dbReference>
<organism evidence="8 9">
    <name type="scientific">Telluria aromaticivorans</name>
    <dbReference type="NCBI Taxonomy" id="2725995"/>
    <lineage>
        <taxon>Bacteria</taxon>
        <taxon>Pseudomonadati</taxon>
        <taxon>Pseudomonadota</taxon>
        <taxon>Betaproteobacteria</taxon>
        <taxon>Burkholderiales</taxon>
        <taxon>Oxalobacteraceae</taxon>
        <taxon>Telluria group</taxon>
        <taxon>Telluria</taxon>
    </lineage>
</organism>
<feature type="active site" description="Nucleophile" evidence="5">
    <location>
        <position position="354"/>
    </location>
</feature>
<keyword evidence="4 5" id="KW-0694">RNA-binding</keyword>
<feature type="region of interest" description="Disordered" evidence="6">
    <location>
        <begin position="422"/>
        <end position="445"/>
    </location>
</feature>
<protein>
    <submittedName>
        <fullName evidence="8">RsmB/NOP family class I SAM-dependent RNA methyltransferase</fullName>
    </submittedName>
</protein>
<feature type="domain" description="SAM-dependent MTase RsmB/NOP-type" evidence="7">
    <location>
        <begin position="140"/>
        <end position="417"/>
    </location>
</feature>
<comment type="similarity">
    <text evidence="5">Belongs to the class I-like SAM-binding methyltransferase superfamily. RsmB/NOP family.</text>
</comment>
<dbReference type="EMBL" id="JABAIV010000002">
    <property type="protein sequence ID" value="NNG22740.1"/>
    <property type="molecule type" value="Genomic_DNA"/>
</dbReference>
<comment type="caution">
    <text evidence="8">The sequence shown here is derived from an EMBL/GenBank/DDBJ whole genome shotgun (WGS) entry which is preliminary data.</text>
</comment>
<accession>A0A7Y2JXB3</accession>
<keyword evidence="2 5" id="KW-0808">Transferase</keyword>
<dbReference type="InterPro" id="IPR001678">
    <property type="entry name" value="MeTrfase_RsmB-F_NOP2_dom"/>
</dbReference>
<dbReference type="Proteomes" id="UP000533905">
    <property type="component" value="Unassembled WGS sequence"/>
</dbReference>
<reference evidence="8 9" key="1">
    <citation type="submission" date="2020-04" db="EMBL/GenBank/DDBJ databases">
        <title>Massilia sp. nov., a cold adapted bacteria isolated from Arctic soil.</title>
        <authorList>
            <person name="Son J."/>
            <person name="Ka J.-O."/>
        </authorList>
    </citation>
    <scope>NUCLEOTIDE SEQUENCE [LARGE SCALE GENOMIC DNA]</scope>
    <source>
        <strain evidence="8 9">ML15P13</strain>
    </source>
</reference>
<evidence type="ECO:0000259" key="7">
    <source>
        <dbReference type="PROSITE" id="PS51686"/>
    </source>
</evidence>
<dbReference type="GO" id="GO:0001510">
    <property type="term" value="P:RNA methylation"/>
    <property type="evidence" value="ECO:0007669"/>
    <property type="project" value="InterPro"/>
</dbReference>
<sequence>MRLPPAILGNTEEVLREVLRFMSPADVTLSRYFKDHPRFGGRERGVIAEAVYAVLRNKSFFTDFAGAGNTPSMRKLALLGLAETAGIDALGGLSEDETHFLTRIKEVDRTLLPPQMQANLPTWLYDKFVAQYGEKETLELAAALNTPAPLDLRVNSIKSNRDDVMAELAKAPIAAEPMPYAPLGLRVLKKPALQNLPLFKDGAIEVQDEGSQVLSQIVGARRGEMVVDFCAGAGGKTLALGATMRNTGRLYAFDVSEKRLAKLKPRMARSGLSNVHPVLIAHERDAKIKRLAGKIDRVLVDAPCSGMGTLRRNPDVKWRQRPEAIGEMQEKQAAILDGAARLLKGGGRLVYATCSLLNEENDFIVEQFLGTHPDFELVPMSKVLAEQKIPLEMGDYLKMLPHKHQTDGFFAAVLERKAKAKAEPVEKAAADADDATEDASGSTDA</sequence>
<dbReference type="Pfam" id="PF22458">
    <property type="entry name" value="RsmF-B_ferredox"/>
    <property type="match status" value="1"/>
</dbReference>
<evidence type="ECO:0000256" key="2">
    <source>
        <dbReference type="ARBA" id="ARBA00022679"/>
    </source>
</evidence>
<dbReference type="CDD" id="cd02440">
    <property type="entry name" value="AdoMet_MTases"/>
    <property type="match status" value="1"/>
</dbReference>
<dbReference type="PANTHER" id="PTHR22807">
    <property type="entry name" value="NOP2 YEAST -RELATED NOL1/NOP2/FMU SUN DOMAIN-CONTAINING"/>
    <property type="match status" value="1"/>
</dbReference>
<proteinExistence type="inferred from homology"/>
<evidence type="ECO:0000256" key="1">
    <source>
        <dbReference type="ARBA" id="ARBA00022603"/>
    </source>
</evidence>
<evidence type="ECO:0000256" key="4">
    <source>
        <dbReference type="ARBA" id="ARBA00022884"/>
    </source>
</evidence>
<dbReference type="PANTHER" id="PTHR22807:SF53">
    <property type="entry name" value="RIBOSOMAL RNA SMALL SUBUNIT METHYLTRANSFERASE B-RELATED"/>
    <property type="match status" value="1"/>
</dbReference>
<keyword evidence="9" id="KW-1185">Reference proteome</keyword>
<dbReference type="Gene3D" id="3.40.50.150">
    <property type="entry name" value="Vaccinia Virus protein VP39"/>
    <property type="match status" value="1"/>
</dbReference>
<dbReference type="InterPro" id="IPR023267">
    <property type="entry name" value="RCMT"/>
</dbReference>
<dbReference type="SUPFAM" id="SSF53335">
    <property type="entry name" value="S-adenosyl-L-methionine-dependent methyltransferases"/>
    <property type="match status" value="1"/>
</dbReference>
<gene>
    <name evidence="8" type="ORF">HGB41_06950</name>
</gene>
<dbReference type="GO" id="GO:0008173">
    <property type="term" value="F:RNA methyltransferase activity"/>
    <property type="evidence" value="ECO:0007669"/>
    <property type="project" value="InterPro"/>
</dbReference>
<evidence type="ECO:0000256" key="6">
    <source>
        <dbReference type="SAM" id="MobiDB-lite"/>
    </source>
</evidence>
<dbReference type="RefSeq" id="WP_171082567.1">
    <property type="nucleotide sequence ID" value="NZ_JABAIV010000002.1"/>
</dbReference>
<dbReference type="Gene3D" id="3.30.70.1170">
    <property type="entry name" value="Sun protein, domain 3"/>
    <property type="match status" value="1"/>
</dbReference>
<dbReference type="InterPro" id="IPR029063">
    <property type="entry name" value="SAM-dependent_MTases_sf"/>
</dbReference>
<dbReference type="GO" id="GO:0003723">
    <property type="term" value="F:RNA binding"/>
    <property type="evidence" value="ECO:0007669"/>
    <property type="project" value="UniProtKB-UniRule"/>
</dbReference>
<evidence type="ECO:0000256" key="3">
    <source>
        <dbReference type="ARBA" id="ARBA00022691"/>
    </source>
</evidence>
<evidence type="ECO:0000313" key="8">
    <source>
        <dbReference type="EMBL" id="NNG22740.1"/>
    </source>
</evidence>
<keyword evidence="1 5" id="KW-0489">Methyltransferase</keyword>
<dbReference type="PRINTS" id="PR02008">
    <property type="entry name" value="RCMTFAMILY"/>
</dbReference>
<name>A0A7Y2JXB3_9BURK</name>
<keyword evidence="3 5" id="KW-0949">S-adenosyl-L-methionine</keyword>
<dbReference type="InterPro" id="IPR049560">
    <property type="entry name" value="MeTrfase_RsmB-F_NOP2_cat"/>
</dbReference>
<evidence type="ECO:0000313" key="9">
    <source>
        <dbReference type="Proteomes" id="UP000533905"/>
    </source>
</evidence>
<dbReference type="Pfam" id="PF01189">
    <property type="entry name" value="Methyltr_RsmB-F"/>
    <property type="match status" value="1"/>
</dbReference>
<dbReference type="AlphaFoldDB" id="A0A7Y2JXB3"/>
<feature type="binding site" evidence="5">
    <location>
        <position position="301"/>
    </location>
    <ligand>
        <name>S-adenosyl-L-methionine</name>
        <dbReference type="ChEBI" id="CHEBI:59789"/>
    </ligand>
</feature>
<feature type="binding site" evidence="5">
    <location>
        <position position="254"/>
    </location>
    <ligand>
        <name>S-adenosyl-L-methionine</name>
        <dbReference type="ChEBI" id="CHEBI:59789"/>
    </ligand>
</feature>
<comment type="caution">
    <text evidence="5">Lacks conserved residue(s) required for the propagation of feature annotation.</text>
</comment>